<dbReference type="PANTHER" id="PTHR33254">
    <property type="entry name" value="4-HYDROXY-4-METHYL-2-OXOGLUTARATE ALDOLASE 3-RELATED"/>
    <property type="match status" value="1"/>
</dbReference>
<dbReference type="Gene3D" id="3.50.30.40">
    <property type="entry name" value="Ribonuclease E inhibitor RraA/RraA-like"/>
    <property type="match status" value="1"/>
</dbReference>
<protein>
    <recommendedName>
        <fullName evidence="2">Dimethylmenaquinone methyltransferase</fullName>
    </recommendedName>
</protein>
<sequence length="193" mass="20154">MVIHLHALPKHRLGARALARWADIRSPIASDSMNKAGALAAAIRPIKPGYRMLGQALTVRAIAGDITPLLHGISQTKRGDILIVDGGGCMDNAILGGNMANEASCRGVAGLIIDGAIRDVAEIRELDIPCFTRAITPAGPNYSYIGDVGAPISCGGTLVESGDLVIGDDDGVTVVPRRRINKVLTVCRETLAA</sequence>
<name>A0A382NKW3_9ZZZZ</name>
<dbReference type="PANTHER" id="PTHR33254:SF4">
    <property type="entry name" value="4-HYDROXY-4-METHYL-2-OXOGLUTARATE ALDOLASE 3-RELATED"/>
    <property type="match status" value="1"/>
</dbReference>
<reference evidence="1" key="1">
    <citation type="submission" date="2018-05" db="EMBL/GenBank/DDBJ databases">
        <authorList>
            <person name="Lanie J.A."/>
            <person name="Ng W.-L."/>
            <person name="Kazmierczak K.M."/>
            <person name="Andrzejewski T.M."/>
            <person name="Davidsen T.M."/>
            <person name="Wayne K.J."/>
            <person name="Tettelin H."/>
            <person name="Glass J.I."/>
            <person name="Rusch D."/>
            <person name="Podicherti R."/>
            <person name="Tsui H.-C.T."/>
            <person name="Winkler M.E."/>
        </authorList>
    </citation>
    <scope>NUCLEOTIDE SEQUENCE</scope>
</reference>
<accession>A0A382NKW3</accession>
<proteinExistence type="predicted"/>
<dbReference type="InterPro" id="IPR036704">
    <property type="entry name" value="RraA/RraA-like_sf"/>
</dbReference>
<dbReference type="InterPro" id="IPR005493">
    <property type="entry name" value="RraA/RraA-like"/>
</dbReference>
<organism evidence="1">
    <name type="scientific">marine metagenome</name>
    <dbReference type="NCBI Taxonomy" id="408172"/>
    <lineage>
        <taxon>unclassified sequences</taxon>
        <taxon>metagenomes</taxon>
        <taxon>ecological metagenomes</taxon>
    </lineage>
</organism>
<dbReference type="EMBL" id="UINC01100288">
    <property type="protein sequence ID" value="SVC60231.1"/>
    <property type="molecule type" value="Genomic_DNA"/>
</dbReference>
<dbReference type="Pfam" id="PF03737">
    <property type="entry name" value="RraA-like"/>
    <property type="match status" value="1"/>
</dbReference>
<dbReference type="AlphaFoldDB" id="A0A382NKW3"/>
<dbReference type="SUPFAM" id="SSF89562">
    <property type="entry name" value="RraA-like"/>
    <property type="match status" value="1"/>
</dbReference>
<feature type="non-terminal residue" evidence="1">
    <location>
        <position position="193"/>
    </location>
</feature>
<evidence type="ECO:0000313" key="1">
    <source>
        <dbReference type="EMBL" id="SVC60231.1"/>
    </source>
</evidence>
<dbReference type="CDD" id="cd16841">
    <property type="entry name" value="RraA_family"/>
    <property type="match status" value="1"/>
</dbReference>
<evidence type="ECO:0008006" key="2">
    <source>
        <dbReference type="Google" id="ProtNLM"/>
    </source>
</evidence>
<gene>
    <name evidence="1" type="ORF">METZ01_LOCUS313085</name>
</gene>